<name>A0A4Y8NA06_9BURK</name>
<dbReference type="AlphaFoldDB" id="A0A4Y8NA06"/>
<keyword evidence="1" id="KW-0472">Membrane</keyword>
<evidence type="ECO:0000313" key="3">
    <source>
        <dbReference type="Proteomes" id="UP000297385"/>
    </source>
</evidence>
<accession>A0A4Y8NA06</accession>
<reference evidence="2 3" key="1">
    <citation type="submission" date="2019-03" db="EMBL/GenBank/DDBJ databases">
        <title>Complete Genome Sequence of Paraburkholderia dipogonis ICMP 19430T, a Nitrogen-fixing Symbiont of the South African Invasive Legume Dipogon lignosus in New Zealand.</title>
        <authorList>
            <person name="De Meyer S.E."/>
        </authorList>
    </citation>
    <scope>NUCLEOTIDE SEQUENCE [LARGE SCALE GENOMIC DNA]</scope>
    <source>
        <strain evidence="2 3">ICMP 19430</strain>
    </source>
</reference>
<proteinExistence type="predicted"/>
<evidence type="ECO:0000313" key="2">
    <source>
        <dbReference type="EMBL" id="TFE46423.1"/>
    </source>
</evidence>
<feature type="transmembrane region" description="Helical" evidence="1">
    <location>
        <begin position="6"/>
        <end position="29"/>
    </location>
</feature>
<comment type="caution">
    <text evidence="2">The sequence shown here is derived from an EMBL/GenBank/DDBJ whole genome shotgun (WGS) entry which is preliminary data.</text>
</comment>
<dbReference type="RefSeq" id="WP_134457896.1">
    <property type="nucleotide sequence ID" value="NZ_JBHSXU010000001.1"/>
</dbReference>
<keyword evidence="1" id="KW-1133">Transmembrane helix</keyword>
<protein>
    <submittedName>
        <fullName evidence="2">Uncharacterized protein</fullName>
    </submittedName>
</protein>
<dbReference type="Proteomes" id="UP000297385">
    <property type="component" value="Unassembled WGS sequence"/>
</dbReference>
<evidence type="ECO:0000256" key="1">
    <source>
        <dbReference type="SAM" id="Phobius"/>
    </source>
</evidence>
<organism evidence="2 3">
    <name type="scientific">Paraburkholderia dipogonis</name>
    <dbReference type="NCBI Taxonomy" id="1211383"/>
    <lineage>
        <taxon>Bacteria</taxon>
        <taxon>Pseudomonadati</taxon>
        <taxon>Pseudomonadota</taxon>
        <taxon>Betaproteobacteria</taxon>
        <taxon>Burkholderiales</taxon>
        <taxon>Burkholderiaceae</taxon>
        <taxon>Paraburkholderia</taxon>
    </lineage>
</organism>
<gene>
    <name evidence="2" type="ORF">E2553_16140</name>
</gene>
<keyword evidence="1" id="KW-0812">Transmembrane</keyword>
<sequence length="139" mass="15054">MFLAAVAGGVVLGFGAWLLIIPLIIYGMVDASQTANAINAGLVRSAEERKAAAVAAAKYEAETVSAQDFVTQIEKLHRLSSSNLLSAEEFAERKKQVLLMLHTRRPRESAEDFLTVLIPLARSEALSGDELMQIKSLVL</sequence>
<dbReference type="EMBL" id="SNVI01000001">
    <property type="protein sequence ID" value="TFE46423.1"/>
    <property type="molecule type" value="Genomic_DNA"/>
</dbReference>